<accession>A0A6J7IZG1</accession>
<evidence type="ECO:0000256" key="5">
    <source>
        <dbReference type="ARBA" id="ARBA00022475"/>
    </source>
</evidence>
<evidence type="ECO:0000313" key="9">
    <source>
        <dbReference type="EMBL" id="CAB4936259.1"/>
    </source>
</evidence>
<dbReference type="Pfam" id="PF13379">
    <property type="entry name" value="NMT1_2"/>
    <property type="match status" value="1"/>
</dbReference>
<sequence>MSHLMRATKSWLGVLVVTGLLLPSLVFASQAQAATIKDTKATKVRIGFFANVTHSPALIGQELGFFSKYLTKDNTTVEFIAFNAGPAAIEAMKAGAIDVTYIGPNPAINGYSSTKGSLLRIISGSTSGGAELVVKPTINTVKDLIGKKIASPQLGNTQDVALRSWLKTNGITTTITGGGDVTVIPTDNAQSLALFQRGDIDGAWLPEPWSTRLVLEAGAKVLVDEKTLWPKGQFVTTHIIANTSFLSKYPGTIKSIINANLDSLNYIAKNPVEAKDAVQKQIEKWTGKRLSDAVMTRAWQNLKFTYDPIANSLEKSADDAVDVGVLTTLGSRGINGIYDVRILNSILKAQKLKTVSVLGLGLTW</sequence>
<dbReference type="EMBL" id="CAFBMZ010000117">
    <property type="protein sequence ID" value="CAB4936259.1"/>
    <property type="molecule type" value="Genomic_DNA"/>
</dbReference>
<comment type="subcellular location">
    <subcellularLocation>
        <location evidence="1">Endomembrane system</location>
    </subcellularLocation>
    <subcellularLocation>
        <location evidence="2">Periplasm</location>
    </subcellularLocation>
</comment>
<evidence type="ECO:0000256" key="3">
    <source>
        <dbReference type="ARBA" id="ARBA00010742"/>
    </source>
</evidence>
<dbReference type="NCBIfam" id="TIGR01728">
    <property type="entry name" value="SsuA_fam"/>
    <property type="match status" value="1"/>
</dbReference>
<keyword evidence="7" id="KW-0732">Signal</keyword>
<dbReference type="InterPro" id="IPR044527">
    <property type="entry name" value="NrtA/CpmA_ABC-bd_dom"/>
</dbReference>
<proteinExistence type="inferred from homology"/>
<dbReference type="CDD" id="cd13553">
    <property type="entry name" value="PBP2_NrtA_CpmA_like"/>
    <property type="match status" value="1"/>
</dbReference>
<dbReference type="PANTHER" id="PTHR30024">
    <property type="entry name" value="ALIPHATIC SULFONATES-BINDING PROTEIN-RELATED"/>
    <property type="match status" value="1"/>
</dbReference>
<keyword evidence="4" id="KW-0813">Transport</keyword>
<dbReference type="PANTHER" id="PTHR30024:SF47">
    <property type="entry name" value="TAURINE-BINDING PERIPLASMIC PROTEIN"/>
    <property type="match status" value="1"/>
</dbReference>
<protein>
    <submittedName>
        <fullName evidence="9">Unannotated protein</fullName>
    </submittedName>
</protein>
<keyword evidence="8" id="KW-0472">Membrane</keyword>
<comment type="similarity">
    <text evidence="3">Belongs to the bacterial solute-binding protein SsuA/TauA family.</text>
</comment>
<evidence type="ECO:0000256" key="6">
    <source>
        <dbReference type="ARBA" id="ARBA00022519"/>
    </source>
</evidence>
<evidence type="ECO:0000256" key="7">
    <source>
        <dbReference type="ARBA" id="ARBA00022729"/>
    </source>
</evidence>
<reference evidence="9" key="1">
    <citation type="submission" date="2020-05" db="EMBL/GenBank/DDBJ databases">
        <authorList>
            <person name="Chiriac C."/>
            <person name="Salcher M."/>
            <person name="Ghai R."/>
            <person name="Kavagutti S V."/>
        </authorList>
    </citation>
    <scope>NUCLEOTIDE SEQUENCE</scope>
</reference>
<evidence type="ECO:0000256" key="1">
    <source>
        <dbReference type="ARBA" id="ARBA00004308"/>
    </source>
</evidence>
<gene>
    <name evidence="9" type="ORF">UFOPK3684_01238</name>
</gene>
<dbReference type="AlphaFoldDB" id="A0A6J7IZG1"/>
<keyword evidence="5" id="KW-1003">Cell membrane</keyword>
<dbReference type="GO" id="GO:0012505">
    <property type="term" value="C:endomembrane system"/>
    <property type="evidence" value="ECO:0007669"/>
    <property type="project" value="UniProtKB-SubCell"/>
</dbReference>
<evidence type="ECO:0000256" key="4">
    <source>
        <dbReference type="ARBA" id="ARBA00022448"/>
    </source>
</evidence>
<dbReference type="GO" id="GO:0016020">
    <property type="term" value="C:membrane"/>
    <property type="evidence" value="ECO:0007669"/>
    <property type="project" value="InterPro"/>
</dbReference>
<dbReference type="InterPro" id="IPR010067">
    <property type="entry name" value="ABC_SsuA_sub-bd"/>
</dbReference>
<dbReference type="SUPFAM" id="SSF53850">
    <property type="entry name" value="Periplasmic binding protein-like II"/>
    <property type="match status" value="1"/>
</dbReference>
<evidence type="ECO:0000256" key="2">
    <source>
        <dbReference type="ARBA" id="ARBA00004418"/>
    </source>
</evidence>
<organism evidence="9">
    <name type="scientific">freshwater metagenome</name>
    <dbReference type="NCBI Taxonomy" id="449393"/>
    <lineage>
        <taxon>unclassified sequences</taxon>
        <taxon>metagenomes</taxon>
        <taxon>ecological metagenomes</taxon>
    </lineage>
</organism>
<keyword evidence="6" id="KW-0997">Cell inner membrane</keyword>
<evidence type="ECO:0000256" key="8">
    <source>
        <dbReference type="ARBA" id="ARBA00023136"/>
    </source>
</evidence>
<dbReference type="GO" id="GO:0042597">
    <property type="term" value="C:periplasmic space"/>
    <property type="evidence" value="ECO:0007669"/>
    <property type="project" value="UniProtKB-SubCell"/>
</dbReference>
<name>A0A6J7IZG1_9ZZZZ</name>
<dbReference type="Gene3D" id="3.40.190.10">
    <property type="entry name" value="Periplasmic binding protein-like II"/>
    <property type="match status" value="2"/>
</dbReference>
<dbReference type="GO" id="GO:0042626">
    <property type="term" value="F:ATPase-coupled transmembrane transporter activity"/>
    <property type="evidence" value="ECO:0007669"/>
    <property type="project" value="InterPro"/>
</dbReference>